<sequence length="361" mass="42793">MEYNEDEGDYSGNSSKEKFYKWGKEDIVILLQYYEDFVRNSVFSKRKLLWITLSKQLQEHGVPVDAVQCENKWKALCRAYRNQYKSFQYRETIERILSLNNTDNSLLTLEKESSVPVKRIKAEYDNSIDISDEFEEKTQCKLWTPQEVEVLLKVMEANIPVFCKYSKKIIYEKVAHQLKMYKITVNALNIEHKWKGLIRALRRRITQKQKKTEIDLRVEKLHKIMLAYENSTDENSPEQEINEEMPNEGNTYHTLTNSKSSGSGIMTLLRSSSEIVTAFPLEQEYNQQDYLDENLSMESIQTEPQQPRTEIIDENMTFEERLLRFLKEQEDAKQRRHDEKMELKRKKIGLLEALVQSQNKD</sequence>
<evidence type="ECO:0000259" key="1">
    <source>
        <dbReference type="Pfam" id="PF13837"/>
    </source>
</evidence>
<accession>A0A336LQS7</accession>
<protein>
    <submittedName>
        <fullName evidence="2">CSON011103 protein</fullName>
    </submittedName>
</protein>
<evidence type="ECO:0000313" key="2">
    <source>
        <dbReference type="EMBL" id="SSX18909.1"/>
    </source>
</evidence>
<reference evidence="2" key="1">
    <citation type="submission" date="2018-07" db="EMBL/GenBank/DDBJ databases">
        <authorList>
            <person name="Quirk P.G."/>
            <person name="Krulwich T.A."/>
        </authorList>
    </citation>
    <scope>NUCLEOTIDE SEQUENCE</scope>
</reference>
<feature type="domain" description="Myb/SANT-like DNA-binding" evidence="1">
    <location>
        <begin position="21"/>
        <end position="86"/>
    </location>
</feature>
<gene>
    <name evidence="2" type="primary">CSON011103</name>
</gene>
<dbReference type="Pfam" id="PF13837">
    <property type="entry name" value="Myb_DNA-bind_4"/>
    <property type="match status" value="1"/>
</dbReference>
<organism evidence="2">
    <name type="scientific">Culicoides sonorensis</name>
    <name type="common">Biting midge</name>
    <dbReference type="NCBI Taxonomy" id="179676"/>
    <lineage>
        <taxon>Eukaryota</taxon>
        <taxon>Metazoa</taxon>
        <taxon>Ecdysozoa</taxon>
        <taxon>Arthropoda</taxon>
        <taxon>Hexapoda</taxon>
        <taxon>Insecta</taxon>
        <taxon>Pterygota</taxon>
        <taxon>Neoptera</taxon>
        <taxon>Endopterygota</taxon>
        <taxon>Diptera</taxon>
        <taxon>Nematocera</taxon>
        <taxon>Chironomoidea</taxon>
        <taxon>Ceratopogonidae</taxon>
        <taxon>Ceratopogoninae</taxon>
        <taxon>Culicoides</taxon>
        <taxon>Monoculicoides</taxon>
    </lineage>
</organism>
<dbReference type="VEuPathDB" id="VectorBase:CSON011103"/>
<proteinExistence type="predicted"/>
<dbReference type="Gene3D" id="1.10.10.60">
    <property type="entry name" value="Homeodomain-like"/>
    <property type="match status" value="1"/>
</dbReference>
<dbReference type="InterPro" id="IPR044822">
    <property type="entry name" value="Myb_DNA-bind_4"/>
</dbReference>
<dbReference type="AlphaFoldDB" id="A0A336LQS7"/>
<dbReference type="EMBL" id="UFQT01000046">
    <property type="protein sequence ID" value="SSX18909.1"/>
    <property type="molecule type" value="Genomic_DNA"/>
</dbReference>
<name>A0A336LQS7_CULSO</name>